<evidence type="ECO:0000313" key="2">
    <source>
        <dbReference type="Proteomes" id="UP001408789"/>
    </source>
</evidence>
<dbReference type="Proteomes" id="UP001408789">
    <property type="component" value="Unassembled WGS sequence"/>
</dbReference>
<dbReference type="SUPFAM" id="SSF56317">
    <property type="entry name" value="Carbon-nitrogen hydrolase"/>
    <property type="match status" value="1"/>
</dbReference>
<dbReference type="GO" id="GO:0000257">
    <property type="term" value="F:nitrilase activity"/>
    <property type="evidence" value="ECO:0007669"/>
    <property type="project" value="TreeGrafter"/>
</dbReference>
<protein>
    <recommendedName>
        <fullName evidence="3">CN hydrolase domain-containing protein</fullName>
    </recommendedName>
</protein>
<name>A0AAP0DIM9_9ASTR</name>
<accession>A0AAP0DIM9</accession>
<comment type="caution">
    <text evidence="1">The sequence shown here is derived from an EMBL/GenBank/DDBJ whole genome shotgun (WGS) entry which is preliminary data.</text>
</comment>
<dbReference type="EMBL" id="JBCNJP010000010">
    <property type="protein sequence ID" value="KAK9071784.1"/>
    <property type="molecule type" value="Genomic_DNA"/>
</dbReference>
<dbReference type="GO" id="GO:0051410">
    <property type="term" value="P:detoxification of nitrogen compound"/>
    <property type="evidence" value="ECO:0007669"/>
    <property type="project" value="TreeGrafter"/>
</dbReference>
<evidence type="ECO:0008006" key="3">
    <source>
        <dbReference type="Google" id="ProtNLM"/>
    </source>
</evidence>
<dbReference type="InterPro" id="IPR036526">
    <property type="entry name" value="C-N_Hydrolase_sf"/>
</dbReference>
<proteinExistence type="predicted"/>
<organism evidence="1 2">
    <name type="scientific">Deinandra increscens subsp. villosa</name>
    <dbReference type="NCBI Taxonomy" id="3103831"/>
    <lineage>
        <taxon>Eukaryota</taxon>
        <taxon>Viridiplantae</taxon>
        <taxon>Streptophyta</taxon>
        <taxon>Embryophyta</taxon>
        <taxon>Tracheophyta</taxon>
        <taxon>Spermatophyta</taxon>
        <taxon>Magnoliopsida</taxon>
        <taxon>eudicotyledons</taxon>
        <taxon>Gunneridae</taxon>
        <taxon>Pentapetalae</taxon>
        <taxon>asterids</taxon>
        <taxon>campanulids</taxon>
        <taxon>Asterales</taxon>
        <taxon>Asteraceae</taxon>
        <taxon>Asteroideae</taxon>
        <taxon>Heliantheae alliance</taxon>
        <taxon>Madieae</taxon>
        <taxon>Madiinae</taxon>
        <taxon>Deinandra</taxon>
    </lineage>
</organism>
<dbReference type="PANTHER" id="PTHR46044">
    <property type="entry name" value="NITRILASE"/>
    <property type="match status" value="1"/>
</dbReference>
<dbReference type="AlphaFoldDB" id="A0AAP0DIM9"/>
<keyword evidence="2" id="KW-1185">Reference proteome</keyword>
<gene>
    <name evidence="1" type="ORF">SSX86_008213</name>
</gene>
<evidence type="ECO:0000313" key="1">
    <source>
        <dbReference type="EMBL" id="KAK9071784.1"/>
    </source>
</evidence>
<sequence length="191" mass="20474">MRFCRRKDYPAPLEYVFTGTYEEPAPESVVCVGGSVIISPSGAVLAGPNYDGEALITADLGKQFSWNGSLETIFIDSTSYKVVKPYQKLPHITLKEEEHRFHPSSNTTAALQEAAAPPPSAASSAAPSLLAAAASAVYSLLRRSVLLAAVSSADPSSSPSSHLRRVLTSSVFSFNISDFFEIEMIMMLALL</sequence>
<dbReference type="InterPro" id="IPR044149">
    <property type="entry name" value="Nitrilases_CHs"/>
</dbReference>
<dbReference type="GO" id="GO:0018822">
    <property type="term" value="F:nitrile hydratase activity"/>
    <property type="evidence" value="ECO:0007669"/>
    <property type="project" value="TreeGrafter"/>
</dbReference>
<dbReference type="PANTHER" id="PTHR46044:SF1">
    <property type="entry name" value="CN HYDROLASE DOMAIN-CONTAINING PROTEIN"/>
    <property type="match status" value="1"/>
</dbReference>
<reference evidence="1 2" key="1">
    <citation type="submission" date="2024-04" db="EMBL/GenBank/DDBJ databases">
        <title>The reference genome of an endangered Asteraceae, Deinandra increscens subsp. villosa, native to the Central Coast of California.</title>
        <authorList>
            <person name="Guilliams M."/>
            <person name="Hasenstab-Lehman K."/>
            <person name="Meyer R."/>
            <person name="Mcevoy S."/>
        </authorList>
    </citation>
    <scope>NUCLEOTIDE SEQUENCE [LARGE SCALE GENOMIC DNA]</scope>
    <source>
        <tissue evidence="1">Leaf</tissue>
    </source>
</reference>